<evidence type="ECO:0000313" key="1">
    <source>
        <dbReference type="EMBL" id="GBP05903.1"/>
    </source>
</evidence>
<dbReference type="AlphaFoldDB" id="A0A4C1SUI9"/>
<organism evidence="1 2">
    <name type="scientific">Eumeta variegata</name>
    <name type="common">Bagworm moth</name>
    <name type="synonym">Eumeta japonica</name>
    <dbReference type="NCBI Taxonomy" id="151549"/>
    <lineage>
        <taxon>Eukaryota</taxon>
        <taxon>Metazoa</taxon>
        <taxon>Ecdysozoa</taxon>
        <taxon>Arthropoda</taxon>
        <taxon>Hexapoda</taxon>
        <taxon>Insecta</taxon>
        <taxon>Pterygota</taxon>
        <taxon>Neoptera</taxon>
        <taxon>Endopterygota</taxon>
        <taxon>Lepidoptera</taxon>
        <taxon>Glossata</taxon>
        <taxon>Ditrysia</taxon>
        <taxon>Tineoidea</taxon>
        <taxon>Psychidae</taxon>
        <taxon>Oiketicinae</taxon>
        <taxon>Eumeta</taxon>
    </lineage>
</organism>
<sequence>MLAPLSPPRWSSADRNLPTAVTHRNVRDRRLNLPLRGTKFGFELKTHWSIARQNRTQYVQRIYRSEFAYCDDVAPIQEYEVHESVD</sequence>
<comment type="caution">
    <text evidence="1">The sequence shown here is derived from an EMBL/GenBank/DDBJ whole genome shotgun (WGS) entry which is preliminary data.</text>
</comment>
<keyword evidence="2" id="KW-1185">Reference proteome</keyword>
<dbReference type="Proteomes" id="UP000299102">
    <property type="component" value="Unassembled WGS sequence"/>
</dbReference>
<dbReference type="EMBL" id="BGZK01000020">
    <property type="protein sequence ID" value="GBP05903.1"/>
    <property type="molecule type" value="Genomic_DNA"/>
</dbReference>
<name>A0A4C1SUI9_EUMVA</name>
<gene>
    <name evidence="1" type="ORF">EVAR_3189_1</name>
</gene>
<reference evidence="1 2" key="1">
    <citation type="journal article" date="2019" name="Commun. Biol.">
        <title>The bagworm genome reveals a unique fibroin gene that provides high tensile strength.</title>
        <authorList>
            <person name="Kono N."/>
            <person name="Nakamura H."/>
            <person name="Ohtoshi R."/>
            <person name="Tomita M."/>
            <person name="Numata K."/>
            <person name="Arakawa K."/>
        </authorList>
    </citation>
    <scope>NUCLEOTIDE SEQUENCE [LARGE SCALE GENOMIC DNA]</scope>
</reference>
<protein>
    <submittedName>
        <fullName evidence="1">Uncharacterized protein</fullName>
    </submittedName>
</protein>
<proteinExistence type="predicted"/>
<evidence type="ECO:0000313" key="2">
    <source>
        <dbReference type="Proteomes" id="UP000299102"/>
    </source>
</evidence>
<accession>A0A4C1SUI9</accession>